<dbReference type="Proteomes" id="UP000503349">
    <property type="component" value="Chromosome 1"/>
</dbReference>
<evidence type="ECO:0000256" key="2">
    <source>
        <dbReference type="ARBA" id="ARBA00004323"/>
    </source>
</evidence>
<dbReference type="Gene3D" id="3.90.550.50">
    <property type="match status" value="1"/>
</dbReference>
<dbReference type="FunFam" id="3.90.550.50:FF:000010">
    <property type="entry name" value="Hexosyltransferase"/>
    <property type="match status" value="1"/>
</dbReference>
<evidence type="ECO:0000256" key="14">
    <source>
        <dbReference type="ARBA" id="ARBA00050470"/>
    </source>
</evidence>
<keyword evidence="7 16" id="KW-0812">Transmembrane</keyword>
<dbReference type="PANTHER" id="PTHR11214:SF324">
    <property type="entry name" value="HEXOSYLTRANSFERASE"/>
    <property type="match status" value="1"/>
</dbReference>
<evidence type="ECO:0000256" key="13">
    <source>
        <dbReference type="ARBA" id="ARBA00023211"/>
    </source>
</evidence>
<reference evidence="17 18" key="1">
    <citation type="submission" date="2019-02" db="EMBL/GenBank/DDBJ databases">
        <title>Opniocepnalus argus genome.</title>
        <authorList>
            <person name="Zhou C."/>
            <person name="Xiao S."/>
        </authorList>
    </citation>
    <scope>NUCLEOTIDE SEQUENCE [LARGE SCALE GENOMIC DNA]</scope>
    <source>
        <strain evidence="17">OARG1902GOOAL</strain>
        <tissue evidence="17">Muscle</tissue>
    </source>
</reference>
<comment type="subunit">
    <text evidence="15">Interacts with B3GNT8; this interaction greatly increases B3GNT2 catalytic activity, independently of B3GNT8 enzymatic activity.</text>
</comment>
<dbReference type="GO" id="GO:0006493">
    <property type="term" value="P:protein O-linked glycosylation"/>
    <property type="evidence" value="ECO:0007669"/>
    <property type="project" value="TreeGrafter"/>
</dbReference>
<evidence type="ECO:0000256" key="16">
    <source>
        <dbReference type="RuleBase" id="RU363063"/>
    </source>
</evidence>
<evidence type="ECO:0000256" key="8">
    <source>
        <dbReference type="ARBA" id="ARBA00022968"/>
    </source>
</evidence>
<evidence type="ECO:0000256" key="3">
    <source>
        <dbReference type="ARBA" id="ARBA00004922"/>
    </source>
</evidence>
<keyword evidence="13" id="KW-0464">Manganese</keyword>
<evidence type="ECO:0000256" key="12">
    <source>
        <dbReference type="ARBA" id="ARBA00023180"/>
    </source>
</evidence>
<keyword evidence="18" id="KW-1185">Reference proteome</keyword>
<dbReference type="InterPro" id="IPR002659">
    <property type="entry name" value="Glyco_trans_31"/>
</dbReference>
<dbReference type="AlphaFoldDB" id="A0A6G1QZR9"/>
<evidence type="ECO:0000256" key="11">
    <source>
        <dbReference type="ARBA" id="ARBA00023136"/>
    </source>
</evidence>
<sequence length="502" mass="58086">MAKRYTAREALDFTFCHDNDQEERSQVDWEEASEKEVSEVEDAVCGGSTLIKTDTQAGGWQQWLQGPECARQTPFGDHIHSKQCLVDFQRLWDMDGGDRLVQDAVMAMLRGRLKVVVTIMMINVFIFILIFRHSSQEKNVHDKVQIPSKPFWTKLGPISAYWNHQQQILDIQKNPILMGNYSTEDMSNWLTTANLSSDPCRPNIRVKTQVKDYNSLPERFKDFLLYMHCRSYPVMLDEPHICKRPPFLLLAVKSQVSHFDRRQAIRQSWGRAGVITNHTVVTIFLLGNATAWDHHPDLSSSLRDESIRHKDIIQWDYRDSFFNLTVKEVLFLEWIQTRCPDARFIFKGDDDVFVNTYRILDFLKGLSEAKGRDLFVGDVITDAGPHRDKKVKYFIPESMYVGKYPPYAGGGGYLYSGDLAARLHTVSQNVALYPIDDVYTGMCLRKLGLAPEKNKGFRTFDIEEKYRSNPCAYKSLMLVHPRTPQEMIKIWAWLNNPELNCH</sequence>
<evidence type="ECO:0000256" key="10">
    <source>
        <dbReference type="ARBA" id="ARBA00023034"/>
    </source>
</evidence>
<feature type="transmembrane region" description="Helical" evidence="16">
    <location>
        <begin position="113"/>
        <end position="131"/>
    </location>
</feature>
<dbReference type="GO" id="GO:0030311">
    <property type="term" value="P:poly-N-acetyllactosamine biosynthetic process"/>
    <property type="evidence" value="ECO:0007669"/>
    <property type="project" value="TreeGrafter"/>
</dbReference>
<evidence type="ECO:0000256" key="15">
    <source>
        <dbReference type="ARBA" id="ARBA00065824"/>
    </source>
</evidence>
<keyword evidence="10 16" id="KW-0333">Golgi apparatus</keyword>
<comment type="subcellular location">
    <subcellularLocation>
        <location evidence="2 16">Golgi apparatus membrane</location>
        <topology evidence="2 16">Single-pass type II membrane protein</topology>
    </subcellularLocation>
</comment>
<comment type="cofactor">
    <cofactor evidence="1">
        <name>Mn(2+)</name>
        <dbReference type="ChEBI" id="CHEBI:29035"/>
    </cofactor>
</comment>
<comment type="similarity">
    <text evidence="4 16">Belongs to the glycosyltransferase 31 family.</text>
</comment>
<dbReference type="EMBL" id="CM015712">
    <property type="protein sequence ID" value="KAF3707984.1"/>
    <property type="molecule type" value="Genomic_DNA"/>
</dbReference>
<keyword evidence="6 17" id="KW-0808">Transferase</keyword>
<dbReference type="Pfam" id="PF01762">
    <property type="entry name" value="Galactosyl_T"/>
    <property type="match status" value="1"/>
</dbReference>
<keyword evidence="5 16" id="KW-0328">Glycosyltransferase</keyword>
<gene>
    <name evidence="17" type="ORF">EXN66_Car001157</name>
</gene>
<evidence type="ECO:0000256" key="1">
    <source>
        <dbReference type="ARBA" id="ARBA00001936"/>
    </source>
</evidence>
<evidence type="ECO:0000256" key="7">
    <source>
        <dbReference type="ARBA" id="ARBA00022692"/>
    </source>
</evidence>
<dbReference type="GO" id="GO:0000139">
    <property type="term" value="C:Golgi membrane"/>
    <property type="evidence" value="ECO:0007669"/>
    <property type="project" value="UniProtKB-SubCell"/>
</dbReference>
<comment type="pathway">
    <text evidence="3">Protein modification; protein glycosylation.</text>
</comment>
<evidence type="ECO:0000313" key="18">
    <source>
        <dbReference type="Proteomes" id="UP000503349"/>
    </source>
</evidence>
<evidence type="ECO:0000256" key="4">
    <source>
        <dbReference type="ARBA" id="ARBA00008661"/>
    </source>
</evidence>
<keyword evidence="8 16" id="KW-0735">Signal-anchor</keyword>
<keyword evidence="9 16" id="KW-1133">Transmembrane helix</keyword>
<protein>
    <recommendedName>
        <fullName evidence="16">Hexosyltransferase</fullName>
        <ecNumber evidence="16">2.4.1.-</ecNumber>
    </recommendedName>
</protein>
<evidence type="ECO:0000256" key="9">
    <source>
        <dbReference type="ARBA" id="ARBA00022989"/>
    </source>
</evidence>
<keyword evidence="12" id="KW-0325">Glycoprotein</keyword>
<dbReference type="EC" id="2.4.1.-" evidence="16"/>
<dbReference type="PANTHER" id="PTHR11214">
    <property type="entry name" value="BETA-1,3-N-ACETYLGLUCOSAMINYLTRANSFERASE"/>
    <property type="match status" value="1"/>
</dbReference>
<dbReference type="GO" id="GO:0008532">
    <property type="term" value="F:N-acetyllactosaminide beta-1,3-N-acetylglucosaminyltransferase activity"/>
    <property type="evidence" value="ECO:0007669"/>
    <property type="project" value="UniProtKB-EC"/>
</dbReference>
<evidence type="ECO:0000256" key="6">
    <source>
        <dbReference type="ARBA" id="ARBA00022679"/>
    </source>
</evidence>
<comment type="catalytic activity">
    <reaction evidence="14">
        <text>a beta-D-galactosyl-(1-&gt;4)-N-acetyl-beta-D-glucosaminyl derivative + UDP-N-acetyl-alpha-D-glucosamine = an N-acetyl-beta-D-glucosaminyl-(1-&gt;3)-beta-D-galactosyl-(1-&gt;4)-N-acetyl-beta-D-glucosaminyl derivative + UDP + H(+)</text>
        <dbReference type="Rhea" id="RHEA:14389"/>
        <dbReference type="ChEBI" id="CHEBI:15378"/>
        <dbReference type="ChEBI" id="CHEBI:57705"/>
        <dbReference type="ChEBI" id="CHEBI:58223"/>
        <dbReference type="ChEBI" id="CHEBI:133507"/>
        <dbReference type="ChEBI" id="CHEBI:134090"/>
        <dbReference type="EC" id="2.4.1.149"/>
    </reaction>
</comment>
<reference evidence="18" key="2">
    <citation type="submission" date="2019-02" db="EMBL/GenBank/DDBJ databases">
        <title>Opniocepnalus argus Var Kimnra genome.</title>
        <authorList>
            <person name="Zhou C."/>
            <person name="Xiao S."/>
        </authorList>
    </citation>
    <scope>NUCLEOTIDE SEQUENCE [LARGE SCALE GENOMIC DNA]</scope>
</reference>
<name>A0A6G1QZR9_CHAAH</name>
<organism evidence="17 18">
    <name type="scientific">Channa argus</name>
    <name type="common">Northern snakehead</name>
    <name type="synonym">Ophicephalus argus</name>
    <dbReference type="NCBI Taxonomy" id="215402"/>
    <lineage>
        <taxon>Eukaryota</taxon>
        <taxon>Metazoa</taxon>
        <taxon>Chordata</taxon>
        <taxon>Craniata</taxon>
        <taxon>Vertebrata</taxon>
        <taxon>Euteleostomi</taxon>
        <taxon>Actinopterygii</taxon>
        <taxon>Neopterygii</taxon>
        <taxon>Teleostei</taxon>
        <taxon>Neoteleostei</taxon>
        <taxon>Acanthomorphata</taxon>
        <taxon>Anabantaria</taxon>
        <taxon>Anabantiformes</taxon>
        <taxon>Channoidei</taxon>
        <taxon>Channidae</taxon>
        <taxon>Channa</taxon>
    </lineage>
</organism>
<keyword evidence="11 16" id="KW-0472">Membrane</keyword>
<evidence type="ECO:0000313" key="17">
    <source>
        <dbReference type="EMBL" id="KAF3707984.1"/>
    </source>
</evidence>
<proteinExistence type="inferred from homology"/>
<accession>A0A6G1QZR9</accession>
<evidence type="ECO:0000256" key="5">
    <source>
        <dbReference type="ARBA" id="ARBA00022676"/>
    </source>
</evidence>